<evidence type="ECO:0000256" key="4">
    <source>
        <dbReference type="ARBA" id="ARBA00022777"/>
    </source>
</evidence>
<dbReference type="PROSITE" id="PS50109">
    <property type="entry name" value="HIS_KIN"/>
    <property type="match status" value="1"/>
</dbReference>
<dbReference type="GO" id="GO:0010906">
    <property type="term" value="P:regulation of glucose metabolic process"/>
    <property type="evidence" value="ECO:0007669"/>
    <property type="project" value="TreeGrafter"/>
</dbReference>
<accession>A0A815REL9</accession>
<dbReference type="InterPro" id="IPR039028">
    <property type="entry name" value="BCKD/PDK"/>
</dbReference>
<dbReference type="SUPFAM" id="SSF69012">
    <property type="entry name" value="alpha-ketoacid dehydrogenase kinase, N-terminal domain"/>
    <property type="match status" value="1"/>
</dbReference>
<gene>
    <name evidence="11" type="ORF">CJN711_LOCUS25898</name>
    <name evidence="10" type="ORF">KQP761_LOCUS9272</name>
</gene>
<dbReference type="PANTHER" id="PTHR11947">
    <property type="entry name" value="PYRUVATE DEHYDROGENASE KINASE"/>
    <property type="match status" value="1"/>
</dbReference>
<comment type="catalytic activity">
    <reaction evidence="7">
        <text>L-seryl-[pyruvate dehydrogenase E1 alpha subunit] + ATP = O-phospho-L-seryl-[pyruvate dehydrogenase E1 alpha subunit] + ADP + H(+)</text>
        <dbReference type="Rhea" id="RHEA:23052"/>
        <dbReference type="Rhea" id="RHEA-COMP:13689"/>
        <dbReference type="Rhea" id="RHEA-COMP:13690"/>
        <dbReference type="ChEBI" id="CHEBI:15378"/>
        <dbReference type="ChEBI" id="CHEBI:29999"/>
        <dbReference type="ChEBI" id="CHEBI:30616"/>
        <dbReference type="ChEBI" id="CHEBI:83421"/>
        <dbReference type="ChEBI" id="CHEBI:456216"/>
        <dbReference type="EC" id="2.7.11.2"/>
    </reaction>
</comment>
<dbReference type="AlphaFoldDB" id="A0A815REL9"/>
<dbReference type="InterPro" id="IPR003594">
    <property type="entry name" value="HATPase_dom"/>
</dbReference>
<proteinExistence type="inferred from homology"/>
<dbReference type="InterPro" id="IPR018955">
    <property type="entry name" value="BCDHK/PDK_N"/>
</dbReference>
<feature type="domain" description="Histidine kinase" evidence="9">
    <location>
        <begin position="237"/>
        <end position="361"/>
    </location>
</feature>
<dbReference type="InterPro" id="IPR036890">
    <property type="entry name" value="HATPase_C_sf"/>
</dbReference>
<dbReference type="Gene3D" id="3.30.565.10">
    <property type="entry name" value="Histidine kinase-like ATPase, C-terminal domain"/>
    <property type="match status" value="1"/>
</dbReference>
<reference evidence="11" key="1">
    <citation type="submission" date="2021-02" db="EMBL/GenBank/DDBJ databases">
        <authorList>
            <person name="Nowell W R."/>
        </authorList>
    </citation>
    <scope>NUCLEOTIDE SEQUENCE</scope>
</reference>
<sequence length="387" mass="44269">MRLSRVVFNLSKHIEHYARFQPTPVTLKGLIDFAVDGDIKDSYKFLRVELLVRWSHMRKEMNYIPTRLLETPSFQLINKLYDQSFSEVLAFNNIEPNPTALRNFTETLVGIRRRHADIIPIFARAYMEMDKAGPTDLIEKNHLQYFYDRIFMNRIGIRTLIYQHTLLFGNELPQHPQQAGIIDPYCDVARIVQGAYATAKHLFERASYRIPAVEITSHNARDNENSHVTIVYIPAHLYHIAFELLKNSLRATSERYGLDAKEYPPVRVHIVKGHEDVTIAIADRGGGVPRAKLSQLFHYMYSTAPKPQTDSNNVVKGTPIAGFGYGLPIARLYAKYFQGNLSLASVEGMGTWAYVSIKAEPENASEHLPISSKMRYSYTTKKGSDWT</sequence>
<dbReference type="SUPFAM" id="SSF55874">
    <property type="entry name" value="ATPase domain of HSP90 chaperone/DNA topoisomerase II/histidine kinase"/>
    <property type="match status" value="1"/>
</dbReference>
<evidence type="ECO:0000256" key="8">
    <source>
        <dbReference type="RuleBase" id="RU366032"/>
    </source>
</evidence>
<protein>
    <recommendedName>
        <fullName evidence="8">Protein-serine/threonine kinase</fullName>
        <ecNumber evidence="8">2.7.11.-</ecNumber>
    </recommendedName>
</protein>
<dbReference type="Proteomes" id="UP000663834">
    <property type="component" value="Unassembled WGS sequence"/>
</dbReference>
<keyword evidence="2 8" id="KW-0808">Transferase</keyword>
<dbReference type="PANTHER" id="PTHR11947:SF3">
    <property type="entry name" value="[PYRUVATE DEHYDROGENASE (ACETYL-TRANSFERRING)] KINASE, MITOCHONDRIAL"/>
    <property type="match status" value="1"/>
</dbReference>
<dbReference type="SMART" id="SM00387">
    <property type="entry name" value="HATPase_c"/>
    <property type="match status" value="1"/>
</dbReference>
<evidence type="ECO:0000313" key="11">
    <source>
        <dbReference type="EMBL" id="CAF1475753.1"/>
    </source>
</evidence>
<keyword evidence="4 8" id="KW-0418">Kinase</keyword>
<dbReference type="EC" id="2.7.11.-" evidence="8"/>
<evidence type="ECO:0000256" key="5">
    <source>
        <dbReference type="ARBA" id="ARBA00022840"/>
    </source>
</evidence>
<keyword evidence="5 8" id="KW-0067">ATP-binding</keyword>
<keyword evidence="3 8" id="KW-0547">Nucleotide-binding</keyword>
<dbReference type="Gene3D" id="1.20.140.20">
    <property type="entry name" value="Alpha-ketoacid/pyruvate dehydrogenase kinase, N-terminal domain"/>
    <property type="match status" value="1"/>
</dbReference>
<dbReference type="GO" id="GO:0005759">
    <property type="term" value="C:mitochondrial matrix"/>
    <property type="evidence" value="ECO:0007669"/>
    <property type="project" value="UniProtKB-SubCell"/>
</dbReference>
<evidence type="ECO:0000313" key="10">
    <source>
        <dbReference type="EMBL" id="CAF1392214.1"/>
    </source>
</evidence>
<evidence type="ECO:0000256" key="3">
    <source>
        <dbReference type="ARBA" id="ARBA00022741"/>
    </source>
</evidence>
<evidence type="ECO:0000313" key="12">
    <source>
        <dbReference type="Proteomes" id="UP000663855"/>
    </source>
</evidence>
<dbReference type="InterPro" id="IPR005467">
    <property type="entry name" value="His_kinase_dom"/>
</dbReference>
<comment type="caution">
    <text evidence="11">The sequence shown here is derived from an EMBL/GenBank/DDBJ whole genome shotgun (WGS) entry which is preliminary data.</text>
</comment>
<dbReference type="InterPro" id="IPR036784">
    <property type="entry name" value="AK/P_DHK_N_sf"/>
</dbReference>
<dbReference type="OrthoDB" id="241648at2759"/>
<dbReference type="Proteomes" id="UP000663855">
    <property type="component" value="Unassembled WGS sequence"/>
</dbReference>
<comment type="subcellular location">
    <subcellularLocation>
        <location evidence="8">Mitochondrion matrix</location>
    </subcellularLocation>
</comment>
<dbReference type="Pfam" id="PF02518">
    <property type="entry name" value="HATPase_c"/>
    <property type="match status" value="1"/>
</dbReference>
<dbReference type="EMBL" id="CAJNOV010012111">
    <property type="protein sequence ID" value="CAF1475753.1"/>
    <property type="molecule type" value="Genomic_DNA"/>
</dbReference>
<evidence type="ECO:0000256" key="6">
    <source>
        <dbReference type="ARBA" id="ARBA00023128"/>
    </source>
</evidence>
<evidence type="ECO:0000256" key="2">
    <source>
        <dbReference type="ARBA" id="ARBA00022679"/>
    </source>
</evidence>
<comment type="similarity">
    <text evidence="1 8">Belongs to the PDK/BCKDK protein kinase family.</text>
</comment>
<dbReference type="GO" id="GO:0004740">
    <property type="term" value="F:pyruvate dehydrogenase (acetyl-transferring) kinase activity"/>
    <property type="evidence" value="ECO:0007669"/>
    <property type="project" value="UniProtKB-EC"/>
</dbReference>
<evidence type="ECO:0000256" key="1">
    <source>
        <dbReference type="ARBA" id="ARBA00006155"/>
    </source>
</evidence>
<evidence type="ECO:0000259" key="9">
    <source>
        <dbReference type="PROSITE" id="PS50109"/>
    </source>
</evidence>
<organism evidence="11 12">
    <name type="scientific">Rotaria magnacalcarata</name>
    <dbReference type="NCBI Taxonomy" id="392030"/>
    <lineage>
        <taxon>Eukaryota</taxon>
        <taxon>Metazoa</taxon>
        <taxon>Spiralia</taxon>
        <taxon>Gnathifera</taxon>
        <taxon>Rotifera</taxon>
        <taxon>Eurotatoria</taxon>
        <taxon>Bdelloidea</taxon>
        <taxon>Philodinida</taxon>
        <taxon>Philodinidae</taxon>
        <taxon>Rotaria</taxon>
    </lineage>
</organism>
<dbReference type="Pfam" id="PF10436">
    <property type="entry name" value="BCDHK_Adom3"/>
    <property type="match status" value="1"/>
</dbReference>
<name>A0A815REL9_9BILA</name>
<dbReference type="EMBL" id="CAJNOW010003691">
    <property type="protein sequence ID" value="CAF1392214.1"/>
    <property type="molecule type" value="Genomic_DNA"/>
</dbReference>
<dbReference type="GO" id="GO:0005524">
    <property type="term" value="F:ATP binding"/>
    <property type="evidence" value="ECO:0007669"/>
    <property type="project" value="UniProtKB-UniRule"/>
</dbReference>
<keyword evidence="6 8" id="KW-0496">Mitochondrion</keyword>
<evidence type="ECO:0000256" key="7">
    <source>
        <dbReference type="ARBA" id="ARBA00048201"/>
    </source>
</evidence>